<evidence type="ECO:0000313" key="2">
    <source>
        <dbReference type="Proteomes" id="UP000265520"/>
    </source>
</evidence>
<keyword evidence="2" id="KW-1185">Reference proteome</keyword>
<reference evidence="1 2" key="1">
    <citation type="journal article" date="2018" name="Front. Plant Sci.">
        <title>Red Clover (Trifolium pratense) and Zigzag Clover (T. medium) - A Picture of Genomic Similarities and Differences.</title>
        <authorList>
            <person name="Dluhosova J."/>
            <person name="Istvanek J."/>
            <person name="Nedelnik J."/>
            <person name="Repkova J."/>
        </authorList>
    </citation>
    <scope>NUCLEOTIDE SEQUENCE [LARGE SCALE GENOMIC DNA]</scope>
    <source>
        <strain evidence="2">cv. 10/8</strain>
        <tissue evidence="1">Leaf</tissue>
    </source>
</reference>
<accession>A0A392VTJ2</accession>
<dbReference type="EMBL" id="LXQA011266928">
    <property type="protein sequence ID" value="MCI91247.1"/>
    <property type="molecule type" value="Genomic_DNA"/>
</dbReference>
<sequence length="15" mass="1378">MAIPGKDGASTATTG</sequence>
<protein>
    <submittedName>
        <fullName evidence="1">Uncharacterized protein</fullName>
    </submittedName>
</protein>
<dbReference type="Proteomes" id="UP000265520">
    <property type="component" value="Unassembled WGS sequence"/>
</dbReference>
<comment type="caution">
    <text evidence="1">The sequence shown here is derived from an EMBL/GenBank/DDBJ whole genome shotgun (WGS) entry which is preliminary data.</text>
</comment>
<proteinExistence type="predicted"/>
<evidence type="ECO:0000313" key="1">
    <source>
        <dbReference type="EMBL" id="MCI91247.1"/>
    </source>
</evidence>
<name>A0A392VTJ2_9FABA</name>
<organism evidence="1 2">
    <name type="scientific">Trifolium medium</name>
    <dbReference type="NCBI Taxonomy" id="97028"/>
    <lineage>
        <taxon>Eukaryota</taxon>
        <taxon>Viridiplantae</taxon>
        <taxon>Streptophyta</taxon>
        <taxon>Embryophyta</taxon>
        <taxon>Tracheophyta</taxon>
        <taxon>Spermatophyta</taxon>
        <taxon>Magnoliopsida</taxon>
        <taxon>eudicotyledons</taxon>
        <taxon>Gunneridae</taxon>
        <taxon>Pentapetalae</taxon>
        <taxon>rosids</taxon>
        <taxon>fabids</taxon>
        <taxon>Fabales</taxon>
        <taxon>Fabaceae</taxon>
        <taxon>Papilionoideae</taxon>
        <taxon>50 kb inversion clade</taxon>
        <taxon>NPAAA clade</taxon>
        <taxon>Hologalegina</taxon>
        <taxon>IRL clade</taxon>
        <taxon>Trifolieae</taxon>
        <taxon>Trifolium</taxon>
    </lineage>
</organism>
<feature type="non-terminal residue" evidence="1">
    <location>
        <position position="15"/>
    </location>
</feature>